<dbReference type="GO" id="GO:0042330">
    <property type="term" value="P:taxis"/>
    <property type="evidence" value="ECO:0007669"/>
    <property type="project" value="TreeGrafter"/>
</dbReference>
<evidence type="ECO:0000256" key="5">
    <source>
        <dbReference type="SAM" id="MobiDB-lite"/>
    </source>
</evidence>
<feature type="compositionally biased region" description="Polar residues" evidence="5">
    <location>
        <begin position="132"/>
        <end position="143"/>
    </location>
</feature>
<proteinExistence type="predicted"/>
<reference evidence="7" key="1">
    <citation type="submission" date="2022-03" db="EMBL/GenBank/DDBJ databases">
        <authorList>
            <person name="Martin C."/>
        </authorList>
    </citation>
    <scope>NUCLEOTIDE SEQUENCE</scope>
</reference>
<evidence type="ECO:0000256" key="4">
    <source>
        <dbReference type="ARBA" id="ARBA00023136"/>
    </source>
</evidence>
<protein>
    <recommendedName>
        <fullName evidence="9">Protein SPEC3</fullName>
    </recommendedName>
</protein>
<feature type="compositionally biased region" description="Basic and acidic residues" evidence="5">
    <location>
        <begin position="121"/>
        <end position="131"/>
    </location>
</feature>
<dbReference type="AlphaFoldDB" id="A0A8S4PEV2"/>
<dbReference type="OrthoDB" id="361532at2759"/>
<dbReference type="GO" id="GO:0071683">
    <property type="term" value="C:sensory dendrite"/>
    <property type="evidence" value="ECO:0007669"/>
    <property type="project" value="TreeGrafter"/>
</dbReference>
<dbReference type="PANTHER" id="PTHR21676:SF6">
    <property type="entry name" value="PROTEIN STUM"/>
    <property type="match status" value="1"/>
</dbReference>
<dbReference type="EMBL" id="CAIIXF020000008">
    <property type="protein sequence ID" value="CAH1792090.1"/>
    <property type="molecule type" value="Genomic_DNA"/>
</dbReference>
<feature type="transmembrane region" description="Helical" evidence="6">
    <location>
        <begin position="319"/>
        <end position="340"/>
    </location>
</feature>
<feature type="compositionally biased region" description="Acidic residues" evidence="5">
    <location>
        <begin position="1"/>
        <end position="10"/>
    </location>
</feature>
<keyword evidence="3 6" id="KW-1133">Transmembrane helix</keyword>
<evidence type="ECO:0000256" key="1">
    <source>
        <dbReference type="ARBA" id="ARBA00004141"/>
    </source>
</evidence>
<sequence length="410" mass="44242">MKLTWADEDVEKGPRVRPKLRTVQRTVIMVQGSGKKGGVKKEENGANKGQKQTTANDKSDTNGVTGTETSKKDLSVGVKATQNGGPPSPRTGDKNKEEKSKELQSKDTNIQNGTLGPPKDAANETVKKESPTESAPKSPSSNGKAGGLGVKSKWGKLANGGKTSPQVPNGSQNDLKGKPSLLSRKSSLMVPDGNLPPAIARSASRLSVSSKLSLASRTSIDLNKLQNAKVVHPDDVEENKRKQVAQTNDSYIRNAIPYLPLWFAIICLVLNILLPGTGTILSGFGTFCCGRQRLVAADKTATSTETLCTNFWVGTAQLFTISFMLVGWLWSISWGVLMVIHAQEYKLIMREEHDLELKNKTLTLLNKASPVKVAKRQSSRTHISTGSTDQLLHNESEAMKTADSQVAVET</sequence>
<dbReference type="Pfam" id="PF15795">
    <property type="entry name" value="Spec3"/>
    <property type="match status" value="1"/>
</dbReference>
<dbReference type="GO" id="GO:0050954">
    <property type="term" value="P:sensory perception of mechanical stimulus"/>
    <property type="evidence" value="ECO:0007669"/>
    <property type="project" value="TreeGrafter"/>
</dbReference>
<comment type="subcellular location">
    <subcellularLocation>
        <location evidence="1">Membrane</location>
        <topology evidence="1">Multi-pass membrane protein</topology>
    </subcellularLocation>
</comment>
<accession>A0A8S4PEV2</accession>
<dbReference type="InterPro" id="IPR026673">
    <property type="entry name" value="SPEC3/Stum"/>
</dbReference>
<dbReference type="PANTHER" id="PTHR21676">
    <property type="entry name" value="PROTEIN STUM"/>
    <property type="match status" value="1"/>
</dbReference>
<evidence type="ECO:0008006" key="9">
    <source>
        <dbReference type="Google" id="ProtNLM"/>
    </source>
</evidence>
<feature type="compositionally biased region" description="Polar residues" evidence="5">
    <location>
        <begin position="161"/>
        <end position="174"/>
    </location>
</feature>
<feature type="transmembrane region" description="Helical" evidence="6">
    <location>
        <begin position="255"/>
        <end position="274"/>
    </location>
</feature>
<evidence type="ECO:0000256" key="6">
    <source>
        <dbReference type="SAM" id="Phobius"/>
    </source>
</evidence>
<dbReference type="Proteomes" id="UP000749559">
    <property type="component" value="Unassembled WGS sequence"/>
</dbReference>
<comment type="caution">
    <text evidence="7">The sequence shown here is derived from an EMBL/GenBank/DDBJ whole genome shotgun (WGS) entry which is preliminary data.</text>
</comment>
<organism evidence="7 8">
    <name type="scientific">Owenia fusiformis</name>
    <name type="common">Polychaete worm</name>
    <dbReference type="NCBI Taxonomy" id="6347"/>
    <lineage>
        <taxon>Eukaryota</taxon>
        <taxon>Metazoa</taxon>
        <taxon>Spiralia</taxon>
        <taxon>Lophotrochozoa</taxon>
        <taxon>Annelida</taxon>
        <taxon>Polychaeta</taxon>
        <taxon>Sedentaria</taxon>
        <taxon>Canalipalpata</taxon>
        <taxon>Sabellida</taxon>
        <taxon>Oweniida</taxon>
        <taxon>Oweniidae</taxon>
        <taxon>Owenia</taxon>
    </lineage>
</organism>
<keyword evidence="2 6" id="KW-0812">Transmembrane</keyword>
<evidence type="ECO:0000256" key="2">
    <source>
        <dbReference type="ARBA" id="ARBA00022692"/>
    </source>
</evidence>
<name>A0A8S4PEV2_OWEFU</name>
<feature type="compositionally biased region" description="Basic and acidic residues" evidence="5">
    <location>
        <begin position="91"/>
        <end position="105"/>
    </location>
</feature>
<evidence type="ECO:0000256" key="3">
    <source>
        <dbReference type="ARBA" id="ARBA00022989"/>
    </source>
</evidence>
<evidence type="ECO:0000313" key="8">
    <source>
        <dbReference type="Proteomes" id="UP000749559"/>
    </source>
</evidence>
<dbReference type="GO" id="GO:0019230">
    <property type="term" value="P:proprioception"/>
    <property type="evidence" value="ECO:0007669"/>
    <property type="project" value="TreeGrafter"/>
</dbReference>
<keyword evidence="8" id="KW-1185">Reference proteome</keyword>
<keyword evidence="4 6" id="KW-0472">Membrane</keyword>
<evidence type="ECO:0000313" key="7">
    <source>
        <dbReference type="EMBL" id="CAH1792090.1"/>
    </source>
</evidence>
<gene>
    <name evidence="7" type="ORF">OFUS_LOCUS17112</name>
</gene>
<dbReference type="GO" id="GO:0016020">
    <property type="term" value="C:membrane"/>
    <property type="evidence" value="ECO:0007669"/>
    <property type="project" value="UniProtKB-SubCell"/>
</dbReference>
<feature type="compositionally biased region" description="Polar residues" evidence="5">
    <location>
        <begin position="50"/>
        <end position="68"/>
    </location>
</feature>
<feature type="region of interest" description="Disordered" evidence="5">
    <location>
        <begin position="1"/>
        <end position="179"/>
    </location>
</feature>